<evidence type="ECO:0000313" key="3">
    <source>
        <dbReference type="EMBL" id="SCV69848.1"/>
    </source>
</evidence>
<dbReference type="OrthoDB" id="2537856at2759"/>
<protein>
    <submittedName>
        <fullName evidence="3">BQ2448_1242 protein</fullName>
    </submittedName>
</protein>
<feature type="transmembrane region" description="Helical" evidence="2">
    <location>
        <begin position="182"/>
        <end position="202"/>
    </location>
</feature>
<accession>A0A238FFD3</accession>
<gene>
    <name evidence="3" type="ORF">BQ2448_1242</name>
</gene>
<feature type="transmembrane region" description="Helical" evidence="2">
    <location>
        <begin position="467"/>
        <end position="487"/>
    </location>
</feature>
<dbReference type="AlphaFoldDB" id="A0A238FFD3"/>
<evidence type="ECO:0000313" key="4">
    <source>
        <dbReference type="Proteomes" id="UP000198372"/>
    </source>
</evidence>
<keyword evidence="2" id="KW-1133">Transmembrane helix</keyword>
<feature type="region of interest" description="Disordered" evidence="1">
    <location>
        <begin position="142"/>
        <end position="164"/>
    </location>
</feature>
<dbReference type="Proteomes" id="UP000198372">
    <property type="component" value="Unassembled WGS sequence"/>
</dbReference>
<dbReference type="EMBL" id="FMSP01000005">
    <property type="protein sequence ID" value="SCV69848.1"/>
    <property type="molecule type" value="Genomic_DNA"/>
</dbReference>
<feature type="region of interest" description="Disordered" evidence="1">
    <location>
        <begin position="1"/>
        <end position="27"/>
    </location>
</feature>
<proteinExistence type="predicted"/>
<organism evidence="3 4">
    <name type="scientific">Microbotryum intermedium</name>
    <dbReference type="NCBI Taxonomy" id="269621"/>
    <lineage>
        <taxon>Eukaryota</taxon>
        <taxon>Fungi</taxon>
        <taxon>Dikarya</taxon>
        <taxon>Basidiomycota</taxon>
        <taxon>Pucciniomycotina</taxon>
        <taxon>Microbotryomycetes</taxon>
        <taxon>Microbotryales</taxon>
        <taxon>Microbotryaceae</taxon>
        <taxon>Microbotryum</taxon>
    </lineage>
</organism>
<evidence type="ECO:0000256" key="2">
    <source>
        <dbReference type="SAM" id="Phobius"/>
    </source>
</evidence>
<keyword evidence="4" id="KW-1185">Reference proteome</keyword>
<keyword evidence="2" id="KW-0812">Transmembrane</keyword>
<keyword evidence="2" id="KW-0472">Membrane</keyword>
<feature type="transmembrane region" description="Helical" evidence="2">
    <location>
        <begin position="300"/>
        <end position="318"/>
    </location>
</feature>
<name>A0A238FFD3_9BASI</name>
<feature type="transmembrane region" description="Helical" evidence="2">
    <location>
        <begin position="434"/>
        <end position="455"/>
    </location>
</feature>
<sequence>MATVGSTERSPLLRATSPRANGGHSSLNPHAVAFTFVPGRAMPPPPAAASSTPLPKVTPLVAPVTPVTPAPAPVPAFASVPVSVQPSPRAMESTSPTSSSAVASIHSSVVAPASPPRFAAATPQVQPQLASTVLVRTRSHSVASSNASHESAESGSSEGSESSESSICEACPTRRAFQRAHYIQFAVSAVLVTLAFVLLAWWKHEIRFAELVIGASAWLAGEALKQVVFELLTWESKGSNGVPTPGTGLVLPTSVHAVLQELLRLGAIILVVALLPDPEIKGPRIPTRTDEPPLPPLDGLFFSALWFAMGWALVEIIWGSRDFWRRMRLYDDVLGEDTDEEAAVGDLAEPLLEHSTMTEYGTGPLPNGAGANGLDKTNDGAAANTSAFDRAVEERLDRETSDAELDARIRSLEREEIEAQLGVPLYEIPVAVVVVWRVDSILLSLVATLVLSLPFRTSAPTLIAFPLWPTFSAVAVVHILLSMMWILRVRHVGIPAISYMTLIILLFLLFAALGAWGALV</sequence>
<evidence type="ECO:0000256" key="1">
    <source>
        <dbReference type="SAM" id="MobiDB-lite"/>
    </source>
</evidence>
<feature type="transmembrane region" description="Helical" evidence="2">
    <location>
        <begin position="499"/>
        <end position="519"/>
    </location>
</feature>
<reference evidence="4" key="1">
    <citation type="submission" date="2016-09" db="EMBL/GenBank/DDBJ databases">
        <authorList>
            <person name="Jeantristanb JTB J.-T."/>
            <person name="Ricardo R."/>
        </authorList>
    </citation>
    <scope>NUCLEOTIDE SEQUENCE [LARGE SCALE GENOMIC DNA]</scope>
</reference>
<dbReference type="STRING" id="269621.A0A238FFD3"/>